<comment type="caution">
    <text evidence="3">The sequence shown here is derived from an EMBL/GenBank/DDBJ whole genome shotgun (WGS) entry which is preliminary data.</text>
</comment>
<feature type="domain" description="CTLH" evidence="2">
    <location>
        <begin position="29"/>
        <end position="74"/>
    </location>
</feature>
<dbReference type="InterPro" id="IPR001680">
    <property type="entry name" value="WD40_rpt"/>
</dbReference>
<dbReference type="SUPFAM" id="SSF50978">
    <property type="entry name" value="WD40 repeat-like"/>
    <property type="match status" value="1"/>
</dbReference>
<dbReference type="PROSITE" id="PS50897">
    <property type="entry name" value="CTLH"/>
    <property type="match status" value="1"/>
</dbReference>
<dbReference type="InterPro" id="IPR015943">
    <property type="entry name" value="WD40/YVTN_repeat-like_dom_sf"/>
</dbReference>
<gene>
    <name evidence="3" type="ORF">CTI12_AA307580</name>
</gene>
<dbReference type="AlphaFoldDB" id="A0A2U1N4I5"/>
<sequence length="341" mass="38951">MRGFRRFKGLGESTCVIAGPFRSSLATVFTADVNSGRWDTILPQVAQLKLPRKILEDLYEQIFLEMIELRELDTARAILRQTQAMSVMKQQRPERYLRLEHLLIRAYFDPNEAYQESTKEKRRAQIAQAIAGEVSVVPPSRLMALIGQALKWQQHQGLLPPGTQFDLFRGTAAMKQDVDDKYPTTLSHTIKFGNKSHPESASGKLKKDLQYQAEESFMMHDDAVLCIEFSRDSEMLVSGSQDGKIKVWRIRNSQCLRRLENAHSQGVTSVSFTRDGRQILSTSFDGTARPFLLINCSCISYTIFRALENDNIGGDSNEYTDADFDDIREEWAIYVSNFIFR</sequence>
<name>A0A2U1N4I5_ARTAN</name>
<reference evidence="3 4" key="1">
    <citation type="journal article" date="2018" name="Mol. Plant">
        <title>The genome of Artemisia annua provides insight into the evolution of Asteraceae family and artemisinin biosynthesis.</title>
        <authorList>
            <person name="Shen Q."/>
            <person name="Zhang L."/>
            <person name="Liao Z."/>
            <person name="Wang S."/>
            <person name="Yan T."/>
            <person name="Shi P."/>
            <person name="Liu M."/>
            <person name="Fu X."/>
            <person name="Pan Q."/>
            <person name="Wang Y."/>
            <person name="Lv Z."/>
            <person name="Lu X."/>
            <person name="Zhang F."/>
            <person name="Jiang W."/>
            <person name="Ma Y."/>
            <person name="Chen M."/>
            <person name="Hao X."/>
            <person name="Li L."/>
            <person name="Tang Y."/>
            <person name="Lv G."/>
            <person name="Zhou Y."/>
            <person name="Sun X."/>
            <person name="Brodelius P.E."/>
            <person name="Rose J.K.C."/>
            <person name="Tang K."/>
        </authorList>
    </citation>
    <scope>NUCLEOTIDE SEQUENCE [LARGE SCALE GENOMIC DNA]</scope>
    <source>
        <strain evidence="4">cv. Huhao1</strain>
        <tissue evidence="3">Leaf</tissue>
    </source>
</reference>
<protein>
    <submittedName>
        <fullName evidence="3">Transducin family protein / WD-40 repeat family protein</fullName>
    </submittedName>
</protein>
<dbReference type="PANTHER" id="PTHR22848">
    <property type="entry name" value="WD40 REPEAT PROTEIN"/>
    <property type="match status" value="1"/>
</dbReference>
<accession>A0A2U1N4I5</accession>
<organism evidence="3 4">
    <name type="scientific">Artemisia annua</name>
    <name type="common">Sweet wormwood</name>
    <dbReference type="NCBI Taxonomy" id="35608"/>
    <lineage>
        <taxon>Eukaryota</taxon>
        <taxon>Viridiplantae</taxon>
        <taxon>Streptophyta</taxon>
        <taxon>Embryophyta</taxon>
        <taxon>Tracheophyta</taxon>
        <taxon>Spermatophyta</taxon>
        <taxon>Magnoliopsida</taxon>
        <taxon>eudicotyledons</taxon>
        <taxon>Gunneridae</taxon>
        <taxon>Pentapetalae</taxon>
        <taxon>asterids</taxon>
        <taxon>campanulids</taxon>
        <taxon>Asterales</taxon>
        <taxon>Asteraceae</taxon>
        <taxon>Asteroideae</taxon>
        <taxon>Anthemideae</taxon>
        <taxon>Artemisiinae</taxon>
        <taxon>Artemisia</taxon>
    </lineage>
</organism>
<dbReference type="Gene3D" id="2.130.10.10">
    <property type="entry name" value="YVTN repeat-like/Quinoprotein amine dehydrogenase"/>
    <property type="match status" value="1"/>
</dbReference>
<evidence type="ECO:0000313" key="4">
    <source>
        <dbReference type="Proteomes" id="UP000245207"/>
    </source>
</evidence>
<evidence type="ECO:0000256" key="1">
    <source>
        <dbReference type="PROSITE-ProRule" id="PRU00221"/>
    </source>
</evidence>
<dbReference type="OrthoDB" id="538223at2759"/>
<dbReference type="STRING" id="35608.A0A2U1N4I5"/>
<dbReference type="InterPro" id="IPR006595">
    <property type="entry name" value="CTLH_C"/>
</dbReference>
<dbReference type="PROSITE" id="PS50294">
    <property type="entry name" value="WD_REPEATS_REGION"/>
    <property type="match status" value="1"/>
</dbReference>
<feature type="repeat" description="WD" evidence="1">
    <location>
        <begin position="260"/>
        <end position="289"/>
    </location>
</feature>
<keyword evidence="1" id="KW-0853">WD repeat</keyword>
<dbReference type="Pfam" id="PF00400">
    <property type="entry name" value="WD40"/>
    <property type="match status" value="2"/>
</dbReference>
<dbReference type="Proteomes" id="UP000245207">
    <property type="component" value="Unassembled WGS sequence"/>
</dbReference>
<dbReference type="EMBL" id="PKPP01003640">
    <property type="protein sequence ID" value="PWA68415.1"/>
    <property type="molecule type" value="Genomic_DNA"/>
</dbReference>
<dbReference type="PROSITE" id="PS50082">
    <property type="entry name" value="WD_REPEATS_2"/>
    <property type="match status" value="2"/>
</dbReference>
<evidence type="ECO:0000259" key="2">
    <source>
        <dbReference type="PROSITE" id="PS50897"/>
    </source>
</evidence>
<proteinExistence type="predicted"/>
<evidence type="ECO:0000313" key="3">
    <source>
        <dbReference type="EMBL" id="PWA68415.1"/>
    </source>
</evidence>
<keyword evidence="4" id="KW-1185">Reference proteome</keyword>
<feature type="repeat" description="WD" evidence="1">
    <location>
        <begin position="217"/>
        <end position="258"/>
    </location>
</feature>
<dbReference type="InterPro" id="IPR036322">
    <property type="entry name" value="WD40_repeat_dom_sf"/>
</dbReference>
<dbReference type="GO" id="GO:0000398">
    <property type="term" value="P:mRNA splicing, via spliceosome"/>
    <property type="evidence" value="ECO:0007669"/>
    <property type="project" value="InterPro"/>
</dbReference>
<dbReference type="InterPro" id="IPR045184">
    <property type="entry name" value="SMU1"/>
</dbReference>
<dbReference type="SMART" id="SM00320">
    <property type="entry name" value="WD40"/>
    <property type="match status" value="2"/>
</dbReference>